<evidence type="ECO:0000313" key="1">
    <source>
        <dbReference type="EMBL" id="MDN0089232.1"/>
    </source>
</evidence>
<reference evidence="1" key="1">
    <citation type="submission" date="2023-06" db="EMBL/GenBank/DDBJ databases">
        <authorList>
            <person name="Polev D.E."/>
            <person name="Saitova A.T."/>
            <person name="Bogumilchik E.A."/>
            <person name="Kokorina G.I."/>
            <person name="Voskresenskaia E.A."/>
        </authorList>
    </citation>
    <scope>NUCLEOTIDE SEQUENCE</scope>
    <source>
        <strain evidence="1">2145 StPb PI</strain>
    </source>
</reference>
<gene>
    <name evidence="1" type="ORF">QVN42_17945</name>
</gene>
<organism evidence="1 2">
    <name type="scientific">Yersinia nurmii</name>
    <dbReference type="NCBI Taxonomy" id="685706"/>
    <lineage>
        <taxon>Bacteria</taxon>
        <taxon>Pseudomonadati</taxon>
        <taxon>Pseudomonadota</taxon>
        <taxon>Gammaproteobacteria</taxon>
        <taxon>Enterobacterales</taxon>
        <taxon>Yersiniaceae</taxon>
        <taxon>Yersinia</taxon>
    </lineage>
</organism>
<protein>
    <submittedName>
        <fullName evidence="1">DUF1317 family protein</fullName>
    </submittedName>
</protein>
<dbReference type="EMBL" id="JAUEHU010000027">
    <property type="protein sequence ID" value="MDN0089232.1"/>
    <property type="molecule type" value="Genomic_DNA"/>
</dbReference>
<proteinExistence type="predicted"/>
<accession>A0AAW7K8E0</accession>
<dbReference type="InterPro" id="IPR009750">
    <property type="entry name" value="DUF1317"/>
</dbReference>
<dbReference type="AlphaFoldDB" id="A0AAW7K8E0"/>
<dbReference type="Pfam" id="PF07026">
    <property type="entry name" value="DUF1317"/>
    <property type="match status" value="1"/>
</dbReference>
<evidence type="ECO:0000313" key="2">
    <source>
        <dbReference type="Proteomes" id="UP001167864"/>
    </source>
</evidence>
<sequence length="60" mass="6639">MDNPHGNITVGAVTLPYSRIHHGWITPKNRIERNPFKAQLIAERFNSCLKLSVAANGLVA</sequence>
<dbReference type="Proteomes" id="UP001167864">
    <property type="component" value="Unassembled WGS sequence"/>
</dbReference>
<name>A0AAW7K8E0_9GAMM</name>
<comment type="caution">
    <text evidence="1">The sequence shown here is derived from an EMBL/GenBank/DDBJ whole genome shotgun (WGS) entry which is preliminary data.</text>
</comment>
<dbReference type="RefSeq" id="WP_120807069.1">
    <property type="nucleotide sequence ID" value="NZ_JAUEHU010000027.1"/>
</dbReference>